<organism evidence="5 6">
    <name type="scientific">Helobdella robusta</name>
    <name type="common">Californian leech</name>
    <dbReference type="NCBI Taxonomy" id="6412"/>
    <lineage>
        <taxon>Eukaryota</taxon>
        <taxon>Metazoa</taxon>
        <taxon>Spiralia</taxon>
        <taxon>Lophotrochozoa</taxon>
        <taxon>Annelida</taxon>
        <taxon>Clitellata</taxon>
        <taxon>Hirudinea</taxon>
        <taxon>Rhynchobdellida</taxon>
        <taxon>Glossiphoniidae</taxon>
        <taxon>Helobdella</taxon>
    </lineage>
</organism>
<feature type="region of interest" description="Disordered" evidence="2">
    <location>
        <begin position="36"/>
        <end position="55"/>
    </location>
</feature>
<dbReference type="HOGENOM" id="CLU_1469765_0_0_1"/>
<keyword evidence="6" id="KW-1185">Reference proteome</keyword>
<dbReference type="EnsemblMetazoa" id="HelroT168257">
    <property type="protein sequence ID" value="HelroP168257"/>
    <property type="gene ID" value="HelroG168257"/>
</dbReference>
<sequence length="184" mass="21224">MNFCSKATLSDLNISLITLRDANNERARKMKTKLEPLLNNNRNNPSASNPDDNFNLQKNHLSAIVKSSKYFDNDVNCNKLHHMENLEKSIQFLQSQHHHILGNLHNEIDELKHQNRELQLQIAKLTSNSFKKEFLNENTETSASHLNNDENIRLKKIVSALEKALKEETAKNTELLASLKRKNE</sequence>
<evidence type="ECO:0000313" key="4">
    <source>
        <dbReference type="EMBL" id="ESO09295.1"/>
    </source>
</evidence>
<reference evidence="6" key="1">
    <citation type="submission" date="2012-12" db="EMBL/GenBank/DDBJ databases">
        <authorList>
            <person name="Hellsten U."/>
            <person name="Grimwood J."/>
            <person name="Chapman J.A."/>
            <person name="Shapiro H."/>
            <person name="Aerts A."/>
            <person name="Otillar R.P."/>
            <person name="Terry A.Y."/>
            <person name="Boore J.L."/>
            <person name="Simakov O."/>
            <person name="Marletaz F."/>
            <person name="Cho S.-J."/>
            <person name="Edsinger-Gonzales E."/>
            <person name="Havlak P."/>
            <person name="Kuo D.-H."/>
            <person name="Larsson T."/>
            <person name="Lv J."/>
            <person name="Arendt D."/>
            <person name="Savage R."/>
            <person name="Osoegawa K."/>
            <person name="de Jong P."/>
            <person name="Lindberg D.R."/>
            <person name="Seaver E.C."/>
            <person name="Weisblat D.A."/>
            <person name="Putnam N.H."/>
            <person name="Grigoriev I.V."/>
            <person name="Rokhsar D.S."/>
        </authorList>
    </citation>
    <scope>NUCLEOTIDE SEQUENCE</scope>
</reference>
<evidence type="ECO:0000256" key="1">
    <source>
        <dbReference type="SAM" id="Coils"/>
    </source>
</evidence>
<feature type="compositionally biased region" description="Low complexity" evidence="2">
    <location>
        <begin position="39"/>
        <end position="55"/>
    </location>
</feature>
<evidence type="ECO:0000313" key="5">
    <source>
        <dbReference type="EnsemblMetazoa" id="HelroP168257"/>
    </source>
</evidence>
<dbReference type="CTD" id="20202283"/>
<dbReference type="AlphaFoldDB" id="T1F0D3"/>
<reference evidence="4 6" key="2">
    <citation type="journal article" date="2013" name="Nature">
        <title>Insights into bilaterian evolution from three spiralian genomes.</title>
        <authorList>
            <person name="Simakov O."/>
            <person name="Marletaz F."/>
            <person name="Cho S.J."/>
            <person name="Edsinger-Gonzales E."/>
            <person name="Havlak P."/>
            <person name="Hellsten U."/>
            <person name="Kuo D.H."/>
            <person name="Larsson T."/>
            <person name="Lv J."/>
            <person name="Arendt D."/>
            <person name="Savage R."/>
            <person name="Osoegawa K."/>
            <person name="de Jong P."/>
            <person name="Grimwood J."/>
            <person name="Chapman J.A."/>
            <person name="Shapiro H."/>
            <person name="Aerts A."/>
            <person name="Otillar R.P."/>
            <person name="Terry A.Y."/>
            <person name="Boore J.L."/>
            <person name="Grigoriev I.V."/>
            <person name="Lindberg D.R."/>
            <person name="Seaver E.C."/>
            <person name="Weisblat D.A."/>
            <person name="Putnam N.H."/>
            <person name="Rokhsar D.S."/>
        </authorList>
    </citation>
    <scope>NUCLEOTIDE SEQUENCE</scope>
</reference>
<dbReference type="Pfam" id="PF14916">
    <property type="entry name" value="CCDC92"/>
    <property type="match status" value="1"/>
</dbReference>
<dbReference type="InterPro" id="IPR039496">
    <property type="entry name" value="CCDC92/74_N"/>
</dbReference>
<dbReference type="InParanoid" id="T1F0D3"/>
<accession>T1F0D3</accession>
<evidence type="ECO:0000259" key="3">
    <source>
        <dbReference type="Pfam" id="PF14916"/>
    </source>
</evidence>
<evidence type="ECO:0000256" key="2">
    <source>
        <dbReference type="SAM" id="MobiDB-lite"/>
    </source>
</evidence>
<reference evidence="5" key="3">
    <citation type="submission" date="2015-06" db="UniProtKB">
        <authorList>
            <consortium name="EnsemblMetazoa"/>
        </authorList>
    </citation>
    <scope>IDENTIFICATION</scope>
</reference>
<dbReference type="EMBL" id="KB095959">
    <property type="protein sequence ID" value="ESO09295.1"/>
    <property type="molecule type" value="Genomic_DNA"/>
</dbReference>
<dbReference type="EMBL" id="AMQM01002927">
    <property type="status" value="NOT_ANNOTATED_CDS"/>
    <property type="molecule type" value="Genomic_DNA"/>
</dbReference>
<name>T1F0D3_HELRO</name>
<dbReference type="RefSeq" id="XP_009012388.1">
    <property type="nucleotide sequence ID" value="XM_009014140.1"/>
</dbReference>
<dbReference type="GeneID" id="20202283"/>
<proteinExistence type="predicted"/>
<feature type="domain" description="CCDC92/74 N-terminal" evidence="3">
    <location>
        <begin position="83"/>
        <end position="123"/>
    </location>
</feature>
<dbReference type="OrthoDB" id="2155209at2759"/>
<protein>
    <recommendedName>
        <fullName evidence="3">CCDC92/74 N-terminal domain-containing protein</fullName>
    </recommendedName>
</protein>
<gene>
    <name evidence="5" type="primary">20202283</name>
    <name evidence="4" type="ORF">HELRODRAFT_168257</name>
</gene>
<dbReference type="KEGG" id="hro:HELRODRAFT_168257"/>
<feature type="coiled-coil region" evidence="1">
    <location>
        <begin position="101"/>
        <end position="178"/>
    </location>
</feature>
<evidence type="ECO:0000313" key="6">
    <source>
        <dbReference type="Proteomes" id="UP000015101"/>
    </source>
</evidence>
<dbReference type="Proteomes" id="UP000015101">
    <property type="component" value="Unassembled WGS sequence"/>
</dbReference>
<keyword evidence="1" id="KW-0175">Coiled coil</keyword>